<feature type="domain" description="CdaR GGDEF-like" evidence="3">
    <location>
        <begin position="298"/>
        <end position="416"/>
    </location>
</feature>
<dbReference type="PANTHER" id="PTHR33744:SF17">
    <property type="entry name" value="CONSERVED PROTEIN"/>
    <property type="match status" value="1"/>
</dbReference>
<proteinExistence type="inferred from homology"/>
<dbReference type="PANTHER" id="PTHR33744">
    <property type="entry name" value="CARBOHYDRATE DIACID REGULATOR"/>
    <property type="match status" value="1"/>
</dbReference>
<dbReference type="InterPro" id="IPR051448">
    <property type="entry name" value="CdaR-like_regulators"/>
</dbReference>
<dbReference type="InterPro" id="IPR042070">
    <property type="entry name" value="PucR_C-HTH_sf"/>
</dbReference>
<name>A0A544VYW9_9MYCO</name>
<dbReference type="InterPro" id="IPR025736">
    <property type="entry name" value="PucR_C-HTH_dom"/>
</dbReference>
<gene>
    <name evidence="4" type="ORF">D8S82_18500</name>
</gene>
<sequence>MDELPGRRGPSALTVADLVHTLGTVVIRAVPNAAGLGNIASGPVIFDPMDELPDSPGGVLLMVGLAPDSPQVGTTMPAAAKRGYSALVVKARGQPLHDVADAAKTAGIALLVVDEAVPWRHLDRLIVSVTSSHSRNDHPNDTGGGDLFVLANAIATALKGAVAIEDLDRNVLAYSNLEQHKVDRMRRIGILARRVPEMEKHVRQYRELLLADGVIHFPYDPTDGELPRCAVAVRAGRQPVGSIWVIEADQPVGPEGETALQDACRLAAIHILQAQNAVDVERQLRAEWLRSLLEGHGSLATTATRFGMAADLPSVVVGFTFPAGGGPSPLLPQLTTAVEQYCGVFLTNVSCVAIGRTVYVLFPSVRDDETPRRVATGASKAVEARLGHPARAAISSEGRGPSALHQLRREVDQILAVIGSVDSAPSVATATDIYAQILLTTLGREFARNETPLHSGIQALLDHDRARGTEYRSTLCTYFGALGDVAETARQLNIHPNTLRYRLRRAAVGFGVPLGYPDDILTTWLQLRLAPVQDGHEGRQ</sequence>
<comment type="caution">
    <text evidence="4">The sequence shown here is derived from an EMBL/GenBank/DDBJ whole genome shotgun (WGS) entry which is preliminary data.</text>
</comment>
<organism evidence="4 5">
    <name type="scientific">Mycolicibacterium hodleri</name>
    <dbReference type="NCBI Taxonomy" id="49897"/>
    <lineage>
        <taxon>Bacteria</taxon>
        <taxon>Bacillati</taxon>
        <taxon>Actinomycetota</taxon>
        <taxon>Actinomycetes</taxon>
        <taxon>Mycobacteriales</taxon>
        <taxon>Mycobacteriaceae</taxon>
        <taxon>Mycolicibacterium</taxon>
    </lineage>
</organism>
<evidence type="ECO:0000259" key="3">
    <source>
        <dbReference type="Pfam" id="PF17853"/>
    </source>
</evidence>
<feature type="domain" description="PucR C-terminal helix-turn-helix" evidence="2">
    <location>
        <begin position="473"/>
        <end position="529"/>
    </location>
</feature>
<comment type="similarity">
    <text evidence="1">Belongs to the CdaR family.</text>
</comment>
<evidence type="ECO:0000313" key="4">
    <source>
        <dbReference type="EMBL" id="TQR85186.1"/>
    </source>
</evidence>
<evidence type="ECO:0000259" key="2">
    <source>
        <dbReference type="Pfam" id="PF13556"/>
    </source>
</evidence>
<dbReference type="Pfam" id="PF13556">
    <property type="entry name" value="HTH_30"/>
    <property type="match status" value="1"/>
</dbReference>
<dbReference type="EMBL" id="VIFX01000023">
    <property type="protein sequence ID" value="TQR85186.1"/>
    <property type="molecule type" value="Genomic_DNA"/>
</dbReference>
<dbReference type="Gene3D" id="1.10.10.2840">
    <property type="entry name" value="PucR C-terminal helix-turn-helix domain"/>
    <property type="match status" value="1"/>
</dbReference>
<evidence type="ECO:0008006" key="6">
    <source>
        <dbReference type="Google" id="ProtNLM"/>
    </source>
</evidence>
<protein>
    <recommendedName>
        <fullName evidence="6">PucR family transcriptional regulator</fullName>
    </recommendedName>
</protein>
<dbReference type="InterPro" id="IPR041522">
    <property type="entry name" value="CdaR_GGDEF"/>
</dbReference>
<dbReference type="Proteomes" id="UP000315759">
    <property type="component" value="Unassembled WGS sequence"/>
</dbReference>
<dbReference type="Pfam" id="PF17853">
    <property type="entry name" value="GGDEF_2"/>
    <property type="match status" value="1"/>
</dbReference>
<keyword evidence="5" id="KW-1185">Reference proteome</keyword>
<reference evidence="4 5" key="1">
    <citation type="submission" date="2018-10" db="EMBL/GenBank/DDBJ databases">
        <title>Draft genome of Mycobacterium hodleri strain B.</title>
        <authorList>
            <person name="Amande T.J."/>
            <person name="Mcgenity T.J."/>
        </authorList>
    </citation>
    <scope>NUCLEOTIDE SEQUENCE [LARGE SCALE GENOMIC DNA]</scope>
    <source>
        <strain evidence="4 5">B</strain>
    </source>
</reference>
<evidence type="ECO:0000313" key="5">
    <source>
        <dbReference type="Proteomes" id="UP000315759"/>
    </source>
</evidence>
<dbReference type="AlphaFoldDB" id="A0A544VYW9"/>
<evidence type="ECO:0000256" key="1">
    <source>
        <dbReference type="ARBA" id="ARBA00006754"/>
    </source>
</evidence>
<dbReference type="RefSeq" id="WP_142553485.1">
    <property type="nucleotide sequence ID" value="NZ_VIFX01000023.1"/>
</dbReference>
<accession>A0A544VYW9</accession>